<dbReference type="InterPro" id="IPR002048">
    <property type="entry name" value="EF_hand_dom"/>
</dbReference>
<feature type="region of interest" description="Disordered" evidence="1">
    <location>
        <begin position="137"/>
        <end position="158"/>
    </location>
</feature>
<protein>
    <recommendedName>
        <fullName evidence="3">EF-hand domain-containing protein</fullName>
    </recommendedName>
</protein>
<evidence type="ECO:0000256" key="1">
    <source>
        <dbReference type="SAM" id="MobiDB-lite"/>
    </source>
</evidence>
<dbReference type="Gene3D" id="1.10.238.10">
    <property type="entry name" value="EF-hand"/>
    <property type="match status" value="2"/>
</dbReference>
<dbReference type="Proteomes" id="UP001595886">
    <property type="component" value="Unassembled WGS sequence"/>
</dbReference>
<evidence type="ECO:0000259" key="3">
    <source>
        <dbReference type="PROSITE" id="PS50222"/>
    </source>
</evidence>
<dbReference type="PROSITE" id="PS00018">
    <property type="entry name" value="EF_HAND_1"/>
    <property type="match status" value="2"/>
</dbReference>
<proteinExistence type="predicted"/>
<dbReference type="EMBL" id="JBHSHD010000002">
    <property type="protein sequence ID" value="MFC4818812.1"/>
    <property type="molecule type" value="Genomic_DNA"/>
</dbReference>
<name>A0ABV9QPX3_9GAMM</name>
<keyword evidence="2" id="KW-0732">Signal</keyword>
<feature type="signal peptide" evidence="2">
    <location>
        <begin position="1"/>
        <end position="22"/>
    </location>
</feature>
<sequence length="158" mass="17068">MRNFLPTVLAAGALCAAGMAAAAPVTDADIARSAKHTEARQRFFDRIDTDHDGKISRAEYQAWVDGRFDRMDANHDGSVDANELAASPAAAERAQKRAERFVQRYDASDSGKVSKADFQAKEMARFDKLSGGADSLTAEQFAAKRGHGHRGPRDASAQ</sequence>
<organism evidence="4 5">
    <name type="scientific">Dokdonella ginsengisoli</name>
    <dbReference type="NCBI Taxonomy" id="363846"/>
    <lineage>
        <taxon>Bacteria</taxon>
        <taxon>Pseudomonadati</taxon>
        <taxon>Pseudomonadota</taxon>
        <taxon>Gammaproteobacteria</taxon>
        <taxon>Lysobacterales</taxon>
        <taxon>Rhodanobacteraceae</taxon>
        <taxon>Dokdonella</taxon>
    </lineage>
</organism>
<dbReference type="SUPFAM" id="SSF47473">
    <property type="entry name" value="EF-hand"/>
    <property type="match status" value="1"/>
</dbReference>
<dbReference type="RefSeq" id="WP_380018545.1">
    <property type="nucleotide sequence ID" value="NZ_JBHSHD010000002.1"/>
</dbReference>
<evidence type="ECO:0000256" key="2">
    <source>
        <dbReference type="SAM" id="SignalP"/>
    </source>
</evidence>
<dbReference type="InterPro" id="IPR011992">
    <property type="entry name" value="EF-hand-dom_pair"/>
</dbReference>
<dbReference type="InterPro" id="IPR018247">
    <property type="entry name" value="EF_Hand_1_Ca_BS"/>
</dbReference>
<gene>
    <name evidence="4" type="ORF">ACFO6Q_00660</name>
</gene>
<keyword evidence="5" id="KW-1185">Reference proteome</keyword>
<feature type="chain" id="PRO_5045692199" description="EF-hand domain-containing protein" evidence="2">
    <location>
        <begin position="23"/>
        <end position="158"/>
    </location>
</feature>
<evidence type="ECO:0000313" key="4">
    <source>
        <dbReference type="EMBL" id="MFC4818812.1"/>
    </source>
</evidence>
<comment type="caution">
    <text evidence="4">The sequence shown here is derived from an EMBL/GenBank/DDBJ whole genome shotgun (WGS) entry which is preliminary data.</text>
</comment>
<accession>A0ABV9QPX3</accession>
<evidence type="ECO:0000313" key="5">
    <source>
        <dbReference type="Proteomes" id="UP001595886"/>
    </source>
</evidence>
<feature type="domain" description="EF-hand" evidence="3">
    <location>
        <begin position="35"/>
        <end position="70"/>
    </location>
</feature>
<dbReference type="Pfam" id="PF13202">
    <property type="entry name" value="EF-hand_5"/>
    <property type="match status" value="2"/>
</dbReference>
<reference evidence="5" key="1">
    <citation type="journal article" date="2019" name="Int. J. Syst. Evol. Microbiol.">
        <title>The Global Catalogue of Microorganisms (GCM) 10K type strain sequencing project: providing services to taxonomists for standard genome sequencing and annotation.</title>
        <authorList>
            <consortium name="The Broad Institute Genomics Platform"/>
            <consortium name="The Broad Institute Genome Sequencing Center for Infectious Disease"/>
            <person name="Wu L."/>
            <person name="Ma J."/>
        </authorList>
    </citation>
    <scope>NUCLEOTIDE SEQUENCE [LARGE SCALE GENOMIC DNA]</scope>
    <source>
        <strain evidence="5">CCUG 30340</strain>
    </source>
</reference>
<dbReference type="PROSITE" id="PS50222">
    <property type="entry name" value="EF_HAND_2"/>
    <property type="match status" value="1"/>
</dbReference>